<proteinExistence type="predicted"/>
<organism evidence="1 2">
    <name type="scientific">Pseudooctadecabacter jejudonensis</name>
    <dbReference type="NCBI Taxonomy" id="1391910"/>
    <lineage>
        <taxon>Bacteria</taxon>
        <taxon>Pseudomonadati</taxon>
        <taxon>Pseudomonadota</taxon>
        <taxon>Alphaproteobacteria</taxon>
        <taxon>Rhodobacterales</taxon>
        <taxon>Paracoccaceae</taxon>
        <taxon>Pseudooctadecabacter</taxon>
    </lineage>
</organism>
<dbReference type="AlphaFoldDB" id="A0A1Y5S5G8"/>
<gene>
    <name evidence="1" type="ORF">PSJ8397_01501</name>
</gene>
<accession>A0A1Y5S5G8</accession>
<evidence type="ECO:0000313" key="2">
    <source>
        <dbReference type="Proteomes" id="UP000193623"/>
    </source>
</evidence>
<dbReference type="Proteomes" id="UP000193623">
    <property type="component" value="Unassembled WGS sequence"/>
</dbReference>
<evidence type="ECO:0000313" key="1">
    <source>
        <dbReference type="EMBL" id="SLN32126.1"/>
    </source>
</evidence>
<protein>
    <recommendedName>
        <fullName evidence="3">Flagellar assembly protein H</fullName>
    </recommendedName>
</protein>
<dbReference type="RefSeq" id="WP_085863936.1">
    <property type="nucleotide sequence ID" value="NZ_FWFT01000002.1"/>
</dbReference>
<name>A0A1Y5S5G8_9RHOB</name>
<dbReference type="EMBL" id="FWFT01000002">
    <property type="protein sequence ID" value="SLN32126.1"/>
    <property type="molecule type" value="Genomic_DNA"/>
</dbReference>
<evidence type="ECO:0008006" key="3">
    <source>
        <dbReference type="Google" id="ProtNLM"/>
    </source>
</evidence>
<reference evidence="1 2" key="1">
    <citation type="submission" date="2017-03" db="EMBL/GenBank/DDBJ databases">
        <authorList>
            <person name="Afonso C.L."/>
            <person name="Miller P.J."/>
            <person name="Scott M.A."/>
            <person name="Spackman E."/>
            <person name="Goraichik I."/>
            <person name="Dimitrov K.M."/>
            <person name="Suarez D.L."/>
            <person name="Swayne D.E."/>
        </authorList>
    </citation>
    <scope>NUCLEOTIDE SEQUENCE [LARGE SCALE GENOMIC DNA]</scope>
    <source>
        <strain evidence="1 2">CECT 8397</strain>
    </source>
</reference>
<keyword evidence="2" id="KW-1185">Reference proteome</keyword>
<sequence length="183" mass="19785">MNALVLECFDGKTAEAEKPSADYLRGYADAQSSLQTKHAEQSAEAIEKIAAILGDLSFGYEEARQAMLNRISPILKQVSDLALPEILKLTFSAHLQEFLAKNLSDALSGPVFLHVNPTDHDVLRSALTLSSPFELQSDASLEQGQAVLIADASTTMFDIVALLDGMQDALSAIEPNPRREDIG</sequence>
<dbReference type="OrthoDB" id="7870971at2"/>